<feature type="signal peptide" evidence="1">
    <location>
        <begin position="1"/>
        <end position="21"/>
    </location>
</feature>
<dbReference type="EMBL" id="VVZX01000012">
    <property type="protein sequence ID" value="KAA5273726.1"/>
    <property type="molecule type" value="Genomic_DNA"/>
</dbReference>
<feature type="chain" id="PRO_5044586851" evidence="1">
    <location>
        <begin position="22"/>
        <end position="308"/>
    </location>
</feature>
<evidence type="ECO:0000313" key="8">
    <source>
        <dbReference type="Proteomes" id="UP000283538"/>
    </source>
</evidence>
<reference evidence="3 10" key="3">
    <citation type="journal article" date="2019" name="Nat. Med.">
        <title>A library of human gut bacterial isolates paired with longitudinal multiomics data enables mechanistic microbiome research.</title>
        <authorList>
            <person name="Poyet M."/>
            <person name="Groussin M."/>
            <person name="Gibbons S.M."/>
            <person name="Avila-Pacheco J."/>
            <person name="Jiang X."/>
            <person name="Kearney S.M."/>
            <person name="Perrotta A.R."/>
            <person name="Berdy B."/>
            <person name="Zhao S."/>
            <person name="Lieberman T.D."/>
            <person name="Swanson P.K."/>
            <person name="Smith M."/>
            <person name="Roesemann S."/>
            <person name="Alexander J.E."/>
            <person name="Rich S.A."/>
            <person name="Livny J."/>
            <person name="Vlamakis H."/>
            <person name="Clish C."/>
            <person name="Bullock K."/>
            <person name="Deik A."/>
            <person name="Scott J."/>
            <person name="Pierce K.A."/>
            <person name="Xavier R.J."/>
            <person name="Alm E.J."/>
        </authorList>
    </citation>
    <scope>NUCLEOTIDE SEQUENCE [LARGE SCALE GENOMIC DNA]</scope>
    <source>
        <strain evidence="3 10">BIOML-A1</strain>
    </source>
</reference>
<evidence type="ECO:0000313" key="4">
    <source>
        <dbReference type="EMBL" id="RHF08758.1"/>
    </source>
</evidence>
<proteinExistence type="predicted"/>
<sequence length="308" mass="35606">MKKFICLIWAVLTLLFISCNQNEKQLYVFTSFHEPATDGLRFLYSEDGMHWDSLPGTWLKPEIGKQRIMRDPSIVATPNGVFHLVWTTSWRGDLGFGYAHSTDLVNWSEEKFIPVMKHDTTTVNVWAPELFYDDCNNELMIVWASCIPGKFERGIEDENNNHRLYYTKTKDFTTFTPTKLLFDPGFSVIDAVITKRAEKDYVMVLKDNTRPNRNLKISFAQQPEGPWSPASQAFTESFVEGPTVVQVDTNYLIYFDVYQKKIYGAMRTTDFVNFTDITNEISVPKDHKHGTIFRAPESIIEAMKKIAY</sequence>
<evidence type="ECO:0000313" key="9">
    <source>
        <dbReference type="Proteomes" id="UP000291917"/>
    </source>
</evidence>
<dbReference type="PANTHER" id="PTHR43301:SF3">
    <property type="entry name" value="ARABINAN ENDO-1,5-ALPHA-L-ARABINOSIDASE A-RELATED"/>
    <property type="match status" value="1"/>
</dbReference>
<evidence type="ECO:0000256" key="1">
    <source>
        <dbReference type="SAM" id="SignalP"/>
    </source>
</evidence>
<keyword evidence="6" id="KW-0378">Hydrolase</keyword>
<evidence type="ECO:0000313" key="7">
    <source>
        <dbReference type="Proteomes" id="UP000254424"/>
    </source>
</evidence>
<dbReference type="InterPro" id="IPR055133">
    <property type="entry name" value="BT_3657-like_N"/>
</dbReference>
<dbReference type="InterPro" id="IPR050727">
    <property type="entry name" value="GH43_arabinanases"/>
</dbReference>
<gene>
    <name evidence="4" type="ORF">DW701_09190</name>
    <name evidence="5" type="ORF">EAJ03_09755</name>
    <name evidence="3" type="ORF">F2Z23_10345</name>
    <name evidence="6" type="ORF">NCTC11155_03045</name>
</gene>
<evidence type="ECO:0000313" key="3">
    <source>
        <dbReference type="EMBL" id="KAA5273726.1"/>
    </source>
</evidence>
<dbReference type="AlphaFoldDB" id="A0A380ZAZ7"/>
<evidence type="ECO:0000313" key="6">
    <source>
        <dbReference type="EMBL" id="SUV43640.1"/>
    </source>
</evidence>
<evidence type="ECO:0000313" key="5">
    <source>
        <dbReference type="EMBL" id="RYT73682.1"/>
    </source>
</evidence>
<dbReference type="RefSeq" id="WP_004288907.1">
    <property type="nucleotide sequence ID" value="NZ_CABKNQ010000019.1"/>
</dbReference>
<dbReference type="Gene3D" id="2.115.10.20">
    <property type="entry name" value="Glycosyl hydrolase domain, family 43"/>
    <property type="match status" value="1"/>
</dbReference>
<keyword evidence="10" id="KW-1185">Reference proteome</keyword>
<dbReference type="Proteomes" id="UP000335496">
    <property type="component" value="Unassembled WGS sequence"/>
</dbReference>
<dbReference type="EMBL" id="QSLA01000009">
    <property type="protein sequence ID" value="RHF08758.1"/>
    <property type="molecule type" value="Genomic_DNA"/>
</dbReference>
<dbReference type="Pfam" id="PF22847">
    <property type="entry name" value="BT_3657-like_N"/>
    <property type="match status" value="1"/>
</dbReference>
<dbReference type="PANTHER" id="PTHR43301">
    <property type="entry name" value="ARABINAN ENDO-1,5-ALPHA-L-ARABINOSIDASE"/>
    <property type="match status" value="1"/>
</dbReference>
<evidence type="ECO:0000313" key="10">
    <source>
        <dbReference type="Proteomes" id="UP000335496"/>
    </source>
</evidence>
<dbReference type="GO" id="GO:0016787">
    <property type="term" value="F:hydrolase activity"/>
    <property type="evidence" value="ECO:0007669"/>
    <property type="project" value="UniProtKB-KW"/>
</dbReference>
<feature type="domain" description="Arabinosidase BT-3657-like N-terminal" evidence="2">
    <location>
        <begin position="25"/>
        <end position="120"/>
    </location>
</feature>
<accession>A0A380ZAZ7</accession>
<keyword evidence="1" id="KW-0732">Signal</keyword>
<protein>
    <submittedName>
        <fullName evidence="4">Arabinosidase</fullName>
    </submittedName>
    <submittedName>
        <fullName evidence="3">Family 43 glycosylhydrolase</fullName>
    </submittedName>
    <submittedName>
        <fullName evidence="6">Glycosyl hydrolases family 43</fullName>
    </submittedName>
</protein>
<dbReference type="SUPFAM" id="SSF75005">
    <property type="entry name" value="Arabinanase/levansucrase/invertase"/>
    <property type="match status" value="1"/>
</dbReference>
<name>A0A380ZAZ7_9BACE</name>
<dbReference type="PROSITE" id="PS51257">
    <property type="entry name" value="PROKAR_LIPOPROTEIN"/>
    <property type="match status" value="1"/>
</dbReference>
<dbReference type="GeneID" id="93069784"/>
<dbReference type="EMBL" id="UFSX01000002">
    <property type="protein sequence ID" value="SUV43640.1"/>
    <property type="molecule type" value="Genomic_DNA"/>
</dbReference>
<reference evidence="5 9" key="4">
    <citation type="journal article" date="2019" name="Science, e1252229">
        <title>Invertible promoters mediate bacterial phase variation, antibiotic resistance, and host adaptation in the gut.</title>
        <authorList>
            <person name="Jiang X."/>
            <person name="Hall A.B."/>
            <person name="Arthur T.D."/>
            <person name="Plichta D.R."/>
            <person name="Covington C.T."/>
            <person name="Poyet M."/>
            <person name="Crothers J."/>
            <person name="Moses P.L."/>
            <person name="Tolonen A.C."/>
            <person name="Vlamakis H."/>
            <person name="Alm E.J."/>
            <person name="Xavier R.J."/>
        </authorList>
    </citation>
    <scope>NUCLEOTIDE SEQUENCE [LARGE SCALE GENOMIC DNA]</scope>
    <source>
        <strain evidence="5">Bj_0095</strain>
        <strain evidence="9">bj_0095</strain>
    </source>
</reference>
<dbReference type="OrthoDB" id="9758923at2"/>
<reference evidence="6 7" key="1">
    <citation type="submission" date="2018-06" db="EMBL/GenBank/DDBJ databases">
        <authorList>
            <consortium name="Pathogen Informatics"/>
            <person name="Doyle S."/>
        </authorList>
    </citation>
    <scope>NUCLEOTIDE SEQUENCE [LARGE SCALE GENOMIC DNA]</scope>
    <source>
        <strain evidence="6 7">NCTC11155</strain>
    </source>
</reference>
<dbReference type="Proteomes" id="UP000254424">
    <property type="component" value="Unassembled WGS sequence"/>
</dbReference>
<dbReference type="Proteomes" id="UP000291917">
    <property type="component" value="Unassembled WGS sequence"/>
</dbReference>
<dbReference type="STRING" id="483216.BACEGG_00626"/>
<organism evidence="6 7">
    <name type="scientific">Bacteroides eggerthii</name>
    <dbReference type="NCBI Taxonomy" id="28111"/>
    <lineage>
        <taxon>Bacteria</taxon>
        <taxon>Pseudomonadati</taxon>
        <taxon>Bacteroidota</taxon>
        <taxon>Bacteroidia</taxon>
        <taxon>Bacteroidales</taxon>
        <taxon>Bacteroidaceae</taxon>
        <taxon>Bacteroides</taxon>
    </lineage>
</organism>
<dbReference type="InterPro" id="IPR023296">
    <property type="entry name" value="Glyco_hydro_beta-prop_sf"/>
</dbReference>
<dbReference type="CDD" id="cd08983">
    <property type="entry name" value="GH43_Bt3655-like"/>
    <property type="match status" value="1"/>
</dbReference>
<reference evidence="4 8" key="2">
    <citation type="submission" date="2018-08" db="EMBL/GenBank/DDBJ databases">
        <title>A genome reference for cultivated species of the human gut microbiota.</title>
        <authorList>
            <person name="Zou Y."/>
            <person name="Xue W."/>
            <person name="Luo G."/>
        </authorList>
    </citation>
    <scope>NUCLEOTIDE SEQUENCE [LARGE SCALE GENOMIC DNA]</scope>
    <source>
        <strain evidence="4 8">AM26-26AC</strain>
    </source>
</reference>
<evidence type="ECO:0000259" key="2">
    <source>
        <dbReference type="Pfam" id="PF22847"/>
    </source>
</evidence>
<dbReference type="Proteomes" id="UP000283538">
    <property type="component" value="Unassembled WGS sequence"/>
</dbReference>
<dbReference type="EMBL" id="RCXL01000013">
    <property type="protein sequence ID" value="RYT73682.1"/>
    <property type="molecule type" value="Genomic_DNA"/>
</dbReference>